<proteinExistence type="predicted"/>
<evidence type="ECO:0000313" key="3">
    <source>
        <dbReference type="Proteomes" id="UP001358586"/>
    </source>
</evidence>
<protein>
    <submittedName>
        <fullName evidence="2">Uncharacterized protein</fullName>
    </submittedName>
</protein>
<keyword evidence="3" id="KW-1185">Reference proteome</keyword>
<accession>A0ABR0QM60</accession>
<keyword evidence="1" id="KW-0812">Transmembrane</keyword>
<gene>
    <name evidence="2" type="ORF">PVK06_009151</name>
</gene>
<reference evidence="2 3" key="1">
    <citation type="submission" date="2023-03" db="EMBL/GenBank/DDBJ databases">
        <title>WGS of Gossypium arboreum.</title>
        <authorList>
            <person name="Yu D."/>
        </authorList>
    </citation>
    <scope>NUCLEOTIDE SEQUENCE [LARGE SCALE GENOMIC DNA]</scope>
    <source>
        <tissue evidence="2">Leaf</tissue>
    </source>
</reference>
<comment type="caution">
    <text evidence="2">The sequence shown here is derived from an EMBL/GenBank/DDBJ whole genome shotgun (WGS) entry which is preliminary data.</text>
</comment>
<dbReference type="Proteomes" id="UP001358586">
    <property type="component" value="Chromosome 3"/>
</dbReference>
<sequence>MALKLHLKKASDRLDWDFIRKTLHFLQLFEDMINLIMTCISPSTMSILVSKENSTALHLQEEFNKATIYLSTFSPYVWSILAILSIMLALKRNCSPSNAVLSALTFLMFSLLMISFFLLELIVNPPPQSTEFLTPFIENQDKKPAFKKKSSSQRTLLALENPGSLFTNLLEFHETFDFSCYLGVPNSPQKSQ</sequence>
<keyword evidence="1" id="KW-1133">Transmembrane helix</keyword>
<dbReference type="EMBL" id="JARKNE010000003">
    <property type="protein sequence ID" value="KAK5840260.1"/>
    <property type="molecule type" value="Genomic_DNA"/>
</dbReference>
<feature type="transmembrane region" description="Helical" evidence="1">
    <location>
        <begin position="68"/>
        <end position="90"/>
    </location>
</feature>
<name>A0ABR0QM60_GOSAR</name>
<organism evidence="2 3">
    <name type="scientific">Gossypium arboreum</name>
    <name type="common">Tree cotton</name>
    <name type="synonym">Gossypium nanking</name>
    <dbReference type="NCBI Taxonomy" id="29729"/>
    <lineage>
        <taxon>Eukaryota</taxon>
        <taxon>Viridiplantae</taxon>
        <taxon>Streptophyta</taxon>
        <taxon>Embryophyta</taxon>
        <taxon>Tracheophyta</taxon>
        <taxon>Spermatophyta</taxon>
        <taxon>Magnoliopsida</taxon>
        <taxon>eudicotyledons</taxon>
        <taxon>Gunneridae</taxon>
        <taxon>Pentapetalae</taxon>
        <taxon>rosids</taxon>
        <taxon>malvids</taxon>
        <taxon>Malvales</taxon>
        <taxon>Malvaceae</taxon>
        <taxon>Malvoideae</taxon>
        <taxon>Gossypium</taxon>
    </lineage>
</organism>
<evidence type="ECO:0000313" key="2">
    <source>
        <dbReference type="EMBL" id="KAK5840260.1"/>
    </source>
</evidence>
<feature type="transmembrane region" description="Helical" evidence="1">
    <location>
        <begin position="99"/>
        <end position="119"/>
    </location>
</feature>
<evidence type="ECO:0000256" key="1">
    <source>
        <dbReference type="SAM" id="Phobius"/>
    </source>
</evidence>
<keyword evidence="1" id="KW-0472">Membrane</keyword>